<dbReference type="RefSeq" id="XP_018068685.1">
    <property type="nucleotide sequence ID" value="XM_018217701.1"/>
</dbReference>
<dbReference type="GO" id="GO:0020037">
    <property type="term" value="F:heme binding"/>
    <property type="evidence" value="ECO:0007669"/>
    <property type="project" value="InterPro"/>
</dbReference>
<keyword evidence="5 9" id="KW-0560">Oxidoreductase</keyword>
<evidence type="ECO:0000313" key="11">
    <source>
        <dbReference type="EMBL" id="KUJ14330.1"/>
    </source>
</evidence>
<organism evidence="11 12">
    <name type="scientific">Mollisia scopiformis</name>
    <name type="common">Conifer needle endophyte fungus</name>
    <name type="synonym">Phialocephala scopiformis</name>
    <dbReference type="NCBI Taxonomy" id="149040"/>
    <lineage>
        <taxon>Eukaryota</taxon>
        <taxon>Fungi</taxon>
        <taxon>Dikarya</taxon>
        <taxon>Ascomycota</taxon>
        <taxon>Pezizomycotina</taxon>
        <taxon>Leotiomycetes</taxon>
        <taxon>Helotiales</taxon>
        <taxon>Mollisiaceae</taxon>
        <taxon>Mollisia</taxon>
    </lineage>
</organism>
<protein>
    <submittedName>
        <fullName evidence="11">Cytochrome protein</fullName>
    </submittedName>
</protein>
<dbReference type="PANTHER" id="PTHR24305">
    <property type="entry name" value="CYTOCHROME P450"/>
    <property type="match status" value="1"/>
</dbReference>
<dbReference type="Pfam" id="PF00067">
    <property type="entry name" value="p450"/>
    <property type="match status" value="1"/>
</dbReference>
<dbReference type="SUPFAM" id="SSF48264">
    <property type="entry name" value="Cytochrome P450"/>
    <property type="match status" value="1"/>
</dbReference>
<dbReference type="PANTHER" id="PTHR24305:SF230">
    <property type="entry name" value="P450, PUTATIVE (EUROFUNG)-RELATED"/>
    <property type="match status" value="1"/>
</dbReference>
<keyword evidence="7 9" id="KW-0503">Monooxygenase</keyword>
<dbReference type="CDD" id="cd11058">
    <property type="entry name" value="CYP60B-like"/>
    <property type="match status" value="1"/>
</dbReference>
<dbReference type="STRING" id="149040.A0A194X2A1"/>
<dbReference type="InParanoid" id="A0A194X2A1"/>
<name>A0A194X2A1_MOLSC</name>
<dbReference type="KEGG" id="psco:LY89DRAFT_708707"/>
<dbReference type="GO" id="GO:0005506">
    <property type="term" value="F:iron ion binding"/>
    <property type="evidence" value="ECO:0007669"/>
    <property type="project" value="InterPro"/>
</dbReference>
<feature type="binding site" description="axial binding residue" evidence="8">
    <location>
        <position position="468"/>
    </location>
    <ligand>
        <name>heme</name>
        <dbReference type="ChEBI" id="CHEBI:30413"/>
    </ligand>
    <ligandPart>
        <name>Fe</name>
        <dbReference type="ChEBI" id="CHEBI:18248"/>
    </ligandPart>
</feature>
<keyword evidence="6 8" id="KW-0408">Iron</keyword>
<dbReference type="Proteomes" id="UP000070700">
    <property type="component" value="Unassembled WGS sequence"/>
</dbReference>
<dbReference type="InterPro" id="IPR036396">
    <property type="entry name" value="Cyt_P450_sf"/>
</dbReference>
<reference evidence="11 12" key="1">
    <citation type="submission" date="2015-10" db="EMBL/GenBank/DDBJ databases">
        <title>Full genome of DAOMC 229536 Phialocephala scopiformis, a fungal endophyte of spruce producing the potent anti-insectan compound rugulosin.</title>
        <authorList>
            <consortium name="DOE Joint Genome Institute"/>
            <person name="Walker A.K."/>
            <person name="Frasz S.L."/>
            <person name="Seifert K.A."/>
            <person name="Miller J.D."/>
            <person name="Mondo S.J."/>
            <person name="Labutti K."/>
            <person name="Lipzen A."/>
            <person name="Dockter R."/>
            <person name="Kennedy M."/>
            <person name="Grigoriev I.V."/>
            <person name="Spatafora J.W."/>
        </authorList>
    </citation>
    <scope>NUCLEOTIDE SEQUENCE [LARGE SCALE GENOMIC DNA]</scope>
    <source>
        <strain evidence="11 12">CBS 120377</strain>
    </source>
</reference>
<dbReference type="InterPro" id="IPR002401">
    <property type="entry name" value="Cyt_P450_E_grp-I"/>
</dbReference>
<dbReference type="InterPro" id="IPR001128">
    <property type="entry name" value="Cyt_P450"/>
</dbReference>
<sequence>MGMLANPPLLTCFVVSTDLVLFSLVSRKLRTVTPHQDRHFEVSTFNLSHPILFVFGPGDAETRGKISVDTNGMSLYRRPAPLLVAGMDLIAFPILRSLSIVGGQLDFVMKDLHDKYGDVVRFNPDDLSFISAQAWKDIYGFGHAELPKYFPSFSGFNGQNIISAKGSDHFRFRRAMLPAFTDKSLAQQEPIIASYVDLLMTRLREVADSEKPTNIIRWYNYTTFDLIGDLAYGESFKGLEEGKSNGWLDNISNMLKLMPILALMTVSPTIAHLDNAASLAMKRINRTDQRDRGDFMDAMMRAKGQKHELTDAELIHNADLLITAGSETTATLLSGVTYWLLRTPETLERVTKEVRAAFDKEEDITFKEASTRLPYMLACLHEGLRIFPPIPLVMLRQTNPGLPTPIAGYSTKVGVHQYATFHSSTNFAYPSEFRPERWLPEAETDSSSPFFNDNRECHKPFSFGPRDCIGRNLAYHEMRIILARILWNFDLEMGEGMLGWERQKIFGIWEKPPLMVKVRRRADKVKEEVKS</sequence>
<evidence type="ECO:0000256" key="10">
    <source>
        <dbReference type="SAM" id="SignalP"/>
    </source>
</evidence>
<keyword evidence="10" id="KW-0732">Signal</keyword>
<proteinExistence type="inferred from homology"/>
<evidence type="ECO:0000256" key="6">
    <source>
        <dbReference type="ARBA" id="ARBA00023004"/>
    </source>
</evidence>
<feature type="chain" id="PRO_5008267796" evidence="10">
    <location>
        <begin position="23"/>
        <end position="531"/>
    </location>
</feature>
<evidence type="ECO:0000256" key="9">
    <source>
        <dbReference type="RuleBase" id="RU000461"/>
    </source>
</evidence>
<dbReference type="OrthoDB" id="1470350at2759"/>
<dbReference type="AlphaFoldDB" id="A0A194X2A1"/>
<dbReference type="PROSITE" id="PS00086">
    <property type="entry name" value="CYTOCHROME_P450"/>
    <property type="match status" value="1"/>
</dbReference>
<dbReference type="InterPro" id="IPR050121">
    <property type="entry name" value="Cytochrome_P450_monoxygenase"/>
</dbReference>
<keyword evidence="12" id="KW-1185">Reference proteome</keyword>
<comment type="cofactor">
    <cofactor evidence="1 8">
        <name>heme</name>
        <dbReference type="ChEBI" id="CHEBI:30413"/>
    </cofactor>
</comment>
<dbReference type="GO" id="GO:0016705">
    <property type="term" value="F:oxidoreductase activity, acting on paired donors, with incorporation or reduction of molecular oxygen"/>
    <property type="evidence" value="ECO:0007669"/>
    <property type="project" value="InterPro"/>
</dbReference>
<dbReference type="PRINTS" id="PR00385">
    <property type="entry name" value="P450"/>
</dbReference>
<evidence type="ECO:0000256" key="7">
    <source>
        <dbReference type="ARBA" id="ARBA00023033"/>
    </source>
</evidence>
<comment type="similarity">
    <text evidence="2 9">Belongs to the cytochrome P450 family.</text>
</comment>
<dbReference type="InterPro" id="IPR017972">
    <property type="entry name" value="Cyt_P450_CS"/>
</dbReference>
<evidence type="ECO:0000256" key="1">
    <source>
        <dbReference type="ARBA" id="ARBA00001971"/>
    </source>
</evidence>
<accession>A0A194X2A1</accession>
<evidence type="ECO:0000256" key="8">
    <source>
        <dbReference type="PIRSR" id="PIRSR602401-1"/>
    </source>
</evidence>
<dbReference type="GO" id="GO:0004497">
    <property type="term" value="F:monooxygenase activity"/>
    <property type="evidence" value="ECO:0007669"/>
    <property type="project" value="UniProtKB-KW"/>
</dbReference>
<evidence type="ECO:0000256" key="4">
    <source>
        <dbReference type="ARBA" id="ARBA00022723"/>
    </source>
</evidence>
<gene>
    <name evidence="11" type="ORF">LY89DRAFT_708707</name>
</gene>
<keyword evidence="3 8" id="KW-0349">Heme</keyword>
<dbReference type="Gene3D" id="1.10.630.10">
    <property type="entry name" value="Cytochrome P450"/>
    <property type="match status" value="1"/>
</dbReference>
<keyword evidence="4 8" id="KW-0479">Metal-binding</keyword>
<evidence type="ECO:0000313" key="12">
    <source>
        <dbReference type="Proteomes" id="UP000070700"/>
    </source>
</evidence>
<dbReference type="PRINTS" id="PR00463">
    <property type="entry name" value="EP450I"/>
</dbReference>
<feature type="signal peptide" evidence="10">
    <location>
        <begin position="1"/>
        <end position="22"/>
    </location>
</feature>
<evidence type="ECO:0000256" key="2">
    <source>
        <dbReference type="ARBA" id="ARBA00010617"/>
    </source>
</evidence>
<evidence type="ECO:0000256" key="3">
    <source>
        <dbReference type="ARBA" id="ARBA00022617"/>
    </source>
</evidence>
<evidence type="ECO:0000256" key="5">
    <source>
        <dbReference type="ARBA" id="ARBA00023002"/>
    </source>
</evidence>
<dbReference type="GeneID" id="28827427"/>
<dbReference type="EMBL" id="KQ947420">
    <property type="protein sequence ID" value="KUJ14330.1"/>
    <property type="molecule type" value="Genomic_DNA"/>
</dbReference>